<sequence>AAARGAPAPHRGGAPGRPRAGPGSHRRRRPLPGRDRLRLLRRALADRAAPACLLHLRRGDRRSDPRALAQDLDSREDSIV</sequence>
<proteinExistence type="predicted"/>
<accession>A0A6J4T3M2</accession>
<reference evidence="2" key="1">
    <citation type="submission" date="2020-02" db="EMBL/GenBank/DDBJ databases">
        <authorList>
            <person name="Meier V. D."/>
        </authorList>
    </citation>
    <scope>NUCLEOTIDE SEQUENCE</scope>
    <source>
        <strain evidence="2">AVDCRST_MAG45</strain>
    </source>
</reference>
<feature type="non-terminal residue" evidence="2">
    <location>
        <position position="80"/>
    </location>
</feature>
<feature type="non-terminal residue" evidence="2">
    <location>
        <position position="1"/>
    </location>
</feature>
<dbReference type="EMBL" id="CADCVU010000173">
    <property type="protein sequence ID" value="CAA9513253.1"/>
    <property type="molecule type" value="Genomic_DNA"/>
</dbReference>
<feature type="region of interest" description="Disordered" evidence="1">
    <location>
        <begin position="1"/>
        <end position="35"/>
    </location>
</feature>
<organism evidence="2">
    <name type="scientific">uncultured Solirubrobacterales bacterium</name>
    <dbReference type="NCBI Taxonomy" id="768556"/>
    <lineage>
        <taxon>Bacteria</taxon>
        <taxon>Bacillati</taxon>
        <taxon>Actinomycetota</taxon>
        <taxon>Thermoleophilia</taxon>
        <taxon>Solirubrobacterales</taxon>
        <taxon>environmental samples</taxon>
    </lineage>
</organism>
<evidence type="ECO:0000256" key="1">
    <source>
        <dbReference type="SAM" id="MobiDB-lite"/>
    </source>
</evidence>
<feature type="compositionally biased region" description="Low complexity" evidence="1">
    <location>
        <begin position="1"/>
        <end position="23"/>
    </location>
</feature>
<dbReference type="AlphaFoldDB" id="A0A6J4T3M2"/>
<protein>
    <submittedName>
        <fullName evidence="2">Uncharacterized protein</fullName>
    </submittedName>
</protein>
<feature type="region of interest" description="Disordered" evidence="1">
    <location>
        <begin position="58"/>
        <end position="80"/>
    </location>
</feature>
<gene>
    <name evidence="2" type="ORF">AVDCRST_MAG45-2038</name>
</gene>
<name>A0A6J4T3M2_9ACTN</name>
<evidence type="ECO:0000313" key="2">
    <source>
        <dbReference type="EMBL" id="CAA9513253.1"/>
    </source>
</evidence>